<protein>
    <submittedName>
        <fullName evidence="1">Uncharacterized protein</fullName>
    </submittedName>
</protein>
<dbReference type="AlphaFoldDB" id="A0ABD3WY80"/>
<sequence length="53" mass="6196">IVRLETQEIQTLCQNFVYLYPCWQKEQPCTSDQSRVASAFRRKGACKHENTCS</sequence>
<proteinExistence type="predicted"/>
<dbReference type="EMBL" id="JBJQND010000004">
    <property type="protein sequence ID" value="KAL3878929.1"/>
    <property type="molecule type" value="Genomic_DNA"/>
</dbReference>
<organism evidence="1 2">
    <name type="scientific">Sinanodonta woodiana</name>
    <name type="common">Chinese pond mussel</name>
    <name type="synonym">Anodonta woodiana</name>
    <dbReference type="NCBI Taxonomy" id="1069815"/>
    <lineage>
        <taxon>Eukaryota</taxon>
        <taxon>Metazoa</taxon>
        <taxon>Spiralia</taxon>
        <taxon>Lophotrochozoa</taxon>
        <taxon>Mollusca</taxon>
        <taxon>Bivalvia</taxon>
        <taxon>Autobranchia</taxon>
        <taxon>Heteroconchia</taxon>
        <taxon>Palaeoheterodonta</taxon>
        <taxon>Unionida</taxon>
        <taxon>Unionoidea</taxon>
        <taxon>Unionidae</taxon>
        <taxon>Unioninae</taxon>
        <taxon>Sinanodonta</taxon>
    </lineage>
</organism>
<evidence type="ECO:0000313" key="2">
    <source>
        <dbReference type="Proteomes" id="UP001634394"/>
    </source>
</evidence>
<evidence type="ECO:0000313" key="1">
    <source>
        <dbReference type="EMBL" id="KAL3878929.1"/>
    </source>
</evidence>
<reference evidence="1 2" key="1">
    <citation type="submission" date="2024-11" db="EMBL/GenBank/DDBJ databases">
        <title>Chromosome-level genome assembly of the freshwater bivalve Anodonta woodiana.</title>
        <authorList>
            <person name="Chen X."/>
        </authorList>
    </citation>
    <scope>NUCLEOTIDE SEQUENCE [LARGE SCALE GENOMIC DNA]</scope>
    <source>
        <strain evidence="1">MN2024</strain>
        <tissue evidence="1">Gills</tissue>
    </source>
</reference>
<dbReference type="Proteomes" id="UP001634394">
    <property type="component" value="Unassembled WGS sequence"/>
</dbReference>
<gene>
    <name evidence="1" type="ORF">ACJMK2_031253</name>
</gene>
<keyword evidence="2" id="KW-1185">Reference proteome</keyword>
<feature type="non-terminal residue" evidence="1">
    <location>
        <position position="1"/>
    </location>
</feature>
<name>A0ABD3WY80_SINWO</name>
<comment type="caution">
    <text evidence="1">The sequence shown here is derived from an EMBL/GenBank/DDBJ whole genome shotgun (WGS) entry which is preliminary data.</text>
</comment>
<accession>A0ABD3WY80</accession>